<feature type="compositionally biased region" description="Polar residues" evidence="1">
    <location>
        <begin position="8"/>
        <end position="24"/>
    </location>
</feature>
<evidence type="ECO:0000313" key="2">
    <source>
        <dbReference type="EMBL" id="EUD09201.1"/>
    </source>
</evidence>
<dbReference type="Proteomes" id="UP000022311">
    <property type="component" value="Unassembled WGS sequence"/>
</dbReference>
<evidence type="ECO:0000256" key="1">
    <source>
        <dbReference type="SAM" id="MobiDB-lite"/>
    </source>
</evidence>
<dbReference type="EMBL" id="JALD01000080">
    <property type="protein sequence ID" value="EUD09201.1"/>
    <property type="molecule type" value="Genomic_DNA"/>
</dbReference>
<name>A0AAV3M0C5_9GAMM</name>
<evidence type="ECO:0000313" key="3">
    <source>
        <dbReference type="Proteomes" id="UP000022311"/>
    </source>
</evidence>
<sequence length="125" mass="13428">MACYHQASLASGTNLGPSTSSHSVVSRGGEASENTTQTKNECRKDLPPIALQLMAEIAKHEESKVNTGPLKDKNNLPPIAQQLLVELAKHEDGKANRGPISPDSQMGKELQAMVSDFDKFRSGTL</sequence>
<reference evidence="2 3" key="1">
    <citation type="submission" date="2014-01" db="EMBL/GenBank/DDBJ databases">
        <authorList>
            <person name="Durkin A.S."/>
            <person name="McCorrison J."/>
            <person name="Torralba M."/>
            <person name="Gillis M."/>
            <person name="Haft D.H."/>
            <person name="Methe B."/>
            <person name="Sutton G."/>
            <person name="Nelson K.E."/>
        </authorList>
    </citation>
    <scope>NUCLEOTIDE SEQUENCE [LARGE SCALE GENOMIC DNA]</scope>
    <source>
        <strain evidence="2 3">205/92</strain>
    </source>
</reference>
<protein>
    <submittedName>
        <fullName evidence="2">Uncharacterized protein</fullName>
    </submittedName>
</protein>
<organism evidence="2 3">
    <name type="scientific">Providencia alcalifaciens 205/92</name>
    <dbReference type="NCBI Taxonomy" id="1256988"/>
    <lineage>
        <taxon>Bacteria</taxon>
        <taxon>Pseudomonadati</taxon>
        <taxon>Pseudomonadota</taxon>
        <taxon>Gammaproteobacteria</taxon>
        <taxon>Enterobacterales</taxon>
        <taxon>Morganellaceae</taxon>
        <taxon>Providencia</taxon>
    </lineage>
</organism>
<comment type="caution">
    <text evidence="2">The sequence shown here is derived from an EMBL/GenBank/DDBJ whole genome shotgun (WGS) entry which is preliminary data.</text>
</comment>
<dbReference type="AlphaFoldDB" id="A0AAV3M0C5"/>
<accession>A0AAV3M0C5</accession>
<proteinExistence type="predicted"/>
<feature type="region of interest" description="Disordered" evidence="1">
    <location>
        <begin position="7"/>
        <end position="44"/>
    </location>
</feature>
<gene>
    <name evidence="2" type="ORF">HMPREF1563_0253</name>
</gene>